<accession>A0ABV5G9E9</accession>
<evidence type="ECO:0000256" key="1">
    <source>
        <dbReference type="SAM" id="MobiDB-lite"/>
    </source>
</evidence>
<feature type="compositionally biased region" description="Polar residues" evidence="1">
    <location>
        <begin position="44"/>
        <end position="66"/>
    </location>
</feature>
<protein>
    <submittedName>
        <fullName evidence="2">Uncharacterized protein</fullName>
    </submittedName>
</protein>
<feature type="region of interest" description="Disordered" evidence="1">
    <location>
        <begin position="38"/>
        <end position="75"/>
    </location>
</feature>
<sequence>MVSRGVWTEVSEWWVASPPVGPPELVVLPETRRRLPLTDRDTTFSSGPWPTDRCQNQANATATPRCTRNHRAGSS</sequence>
<organism evidence="2 3">
    <name type="scientific">Citricoccus parietis</name>
    <dbReference type="NCBI Taxonomy" id="592307"/>
    <lineage>
        <taxon>Bacteria</taxon>
        <taxon>Bacillati</taxon>
        <taxon>Actinomycetota</taxon>
        <taxon>Actinomycetes</taxon>
        <taxon>Micrococcales</taxon>
        <taxon>Micrococcaceae</taxon>
        <taxon>Citricoccus</taxon>
    </lineage>
</organism>
<dbReference type="Proteomes" id="UP001589575">
    <property type="component" value="Unassembled WGS sequence"/>
</dbReference>
<name>A0ABV5G9E9_9MICC</name>
<reference evidence="2 3" key="1">
    <citation type="submission" date="2024-09" db="EMBL/GenBank/DDBJ databases">
        <authorList>
            <person name="Sun Q."/>
            <person name="Mori K."/>
        </authorList>
    </citation>
    <scope>NUCLEOTIDE SEQUENCE [LARGE SCALE GENOMIC DNA]</scope>
    <source>
        <strain evidence="2 3">CCM 7609</strain>
    </source>
</reference>
<proteinExistence type="predicted"/>
<keyword evidence="3" id="KW-1185">Reference proteome</keyword>
<dbReference type="EMBL" id="JBHMFI010000023">
    <property type="protein sequence ID" value="MFB9075582.1"/>
    <property type="molecule type" value="Genomic_DNA"/>
</dbReference>
<comment type="caution">
    <text evidence="2">The sequence shown here is derived from an EMBL/GenBank/DDBJ whole genome shotgun (WGS) entry which is preliminary data.</text>
</comment>
<gene>
    <name evidence="2" type="ORF">ACFFX0_32230</name>
</gene>
<evidence type="ECO:0000313" key="2">
    <source>
        <dbReference type="EMBL" id="MFB9075582.1"/>
    </source>
</evidence>
<evidence type="ECO:0000313" key="3">
    <source>
        <dbReference type="Proteomes" id="UP001589575"/>
    </source>
</evidence>